<evidence type="ECO:0000256" key="4">
    <source>
        <dbReference type="ARBA" id="ARBA00022516"/>
    </source>
</evidence>
<evidence type="ECO:0000256" key="3">
    <source>
        <dbReference type="ARBA" id="ARBA00020902"/>
    </source>
</evidence>
<keyword evidence="7" id="KW-0808">Transferase</keyword>
<evidence type="ECO:0000256" key="7">
    <source>
        <dbReference type="ARBA" id="ARBA00022679"/>
    </source>
</evidence>
<gene>
    <name evidence="11" type="ORF">SAMN03080617_03841</name>
</gene>
<dbReference type="GO" id="GO:0009245">
    <property type="term" value="P:lipid A biosynthetic process"/>
    <property type="evidence" value="ECO:0007669"/>
    <property type="project" value="UniProtKB-UniRule"/>
</dbReference>
<evidence type="ECO:0000256" key="9">
    <source>
        <dbReference type="ARBA" id="ARBA00048975"/>
    </source>
</evidence>
<keyword evidence="8" id="KW-0443">Lipid metabolism</keyword>
<dbReference type="PANTHER" id="PTHR30372:SF4">
    <property type="entry name" value="LIPID-A-DISACCHARIDE SYNTHASE, MITOCHONDRIAL-RELATED"/>
    <property type="match status" value="1"/>
</dbReference>
<protein>
    <recommendedName>
        <fullName evidence="3 10">Lipid-A-disaccharide synthase</fullName>
        <ecNumber evidence="2 10">2.4.1.182</ecNumber>
    </recommendedName>
</protein>
<keyword evidence="6" id="KW-0328">Glycosyltransferase</keyword>
<keyword evidence="4" id="KW-0444">Lipid biosynthesis</keyword>
<evidence type="ECO:0000313" key="12">
    <source>
        <dbReference type="Proteomes" id="UP000198756"/>
    </source>
</evidence>
<comment type="catalytic activity">
    <reaction evidence="9">
        <text>a lipid X + a UDP-2-N,3-O-bis[(3R)-3-hydroxyacyl]-alpha-D-glucosamine = a lipid A disaccharide + UDP + H(+)</text>
        <dbReference type="Rhea" id="RHEA:67828"/>
        <dbReference type="ChEBI" id="CHEBI:15378"/>
        <dbReference type="ChEBI" id="CHEBI:58223"/>
        <dbReference type="ChEBI" id="CHEBI:137748"/>
        <dbReference type="ChEBI" id="CHEBI:176338"/>
        <dbReference type="ChEBI" id="CHEBI:176343"/>
        <dbReference type="EC" id="2.4.1.182"/>
    </reaction>
</comment>
<keyword evidence="12" id="KW-1185">Reference proteome</keyword>
<dbReference type="RefSeq" id="WP_245693315.1">
    <property type="nucleotide sequence ID" value="NZ_FMXE01000038.1"/>
</dbReference>
<organism evidence="11 12">
    <name type="scientific">Algoriphagus alkaliphilus</name>
    <dbReference type="NCBI Taxonomy" id="279824"/>
    <lineage>
        <taxon>Bacteria</taxon>
        <taxon>Pseudomonadati</taxon>
        <taxon>Bacteroidota</taxon>
        <taxon>Cytophagia</taxon>
        <taxon>Cytophagales</taxon>
        <taxon>Cyclobacteriaceae</taxon>
        <taxon>Algoriphagus</taxon>
    </lineage>
</organism>
<dbReference type="GO" id="GO:0016020">
    <property type="term" value="C:membrane"/>
    <property type="evidence" value="ECO:0007669"/>
    <property type="project" value="GOC"/>
</dbReference>
<accession>A0A1G5ZIH3</accession>
<proteinExistence type="predicted"/>
<keyword evidence="5" id="KW-0441">Lipid A biosynthesis</keyword>
<evidence type="ECO:0000256" key="2">
    <source>
        <dbReference type="ARBA" id="ARBA00012687"/>
    </source>
</evidence>
<dbReference type="Pfam" id="PF02684">
    <property type="entry name" value="LpxB"/>
    <property type="match status" value="1"/>
</dbReference>
<dbReference type="EMBL" id="FMXE01000038">
    <property type="protein sequence ID" value="SDA94063.1"/>
    <property type="molecule type" value="Genomic_DNA"/>
</dbReference>
<dbReference type="AlphaFoldDB" id="A0A1G5ZIH3"/>
<dbReference type="PANTHER" id="PTHR30372">
    <property type="entry name" value="LIPID-A-DISACCHARIDE SYNTHASE"/>
    <property type="match status" value="1"/>
</dbReference>
<dbReference type="SUPFAM" id="SSF53756">
    <property type="entry name" value="UDP-Glycosyltransferase/glycogen phosphorylase"/>
    <property type="match status" value="1"/>
</dbReference>
<dbReference type="NCBIfam" id="TIGR00215">
    <property type="entry name" value="lpxB"/>
    <property type="match status" value="1"/>
</dbReference>
<dbReference type="EC" id="2.4.1.182" evidence="2 10"/>
<dbReference type="InterPro" id="IPR003835">
    <property type="entry name" value="Glyco_trans_19"/>
</dbReference>
<dbReference type="GO" id="GO:0008915">
    <property type="term" value="F:lipid-A-disaccharide synthase activity"/>
    <property type="evidence" value="ECO:0007669"/>
    <property type="project" value="UniProtKB-UniRule"/>
</dbReference>
<evidence type="ECO:0000256" key="1">
    <source>
        <dbReference type="ARBA" id="ARBA00002056"/>
    </source>
</evidence>
<evidence type="ECO:0000256" key="10">
    <source>
        <dbReference type="NCBIfam" id="TIGR00215"/>
    </source>
</evidence>
<name>A0A1G5ZIH3_9BACT</name>
<dbReference type="GO" id="GO:0005543">
    <property type="term" value="F:phospholipid binding"/>
    <property type="evidence" value="ECO:0007669"/>
    <property type="project" value="TreeGrafter"/>
</dbReference>
<evidence type="ECO:0000256" key="6">
    <source>
        <dbReference type="ARBA" id="ARBA00022676"/>
    </source>
</evidence>
<reference evidence="12" key="1">
    <citation type="submission" date="2016-10" db="EMBL/GenBank/DDBJ databases">
        <authorList>
            <person name="Varghese N."/>
            <person name="Submissions S."/>
        </authorList>
    </citation>
    <scope>NUCLEOTIDE SEQUENCE [LARGE SCALE GENOMIC DNA]</scope>
    <source>
        <strain evidence="12">DSM 22703</strain>
    </source>
</reference>
<evidence type="ECO:0000313" key="11">
    <source>
        <dbReference type="EMBL" id="SDA94063.1"/>
    </source>
</evidence>
<evidence type="ECO:0000256" key="8">
    <source>
        <dbReference type="ARBA" id="ARBA00023098"/>
    </source>
</evidence>
<sequence>MGLTTYFLPLTKLTKFYIISGERSGDLHASNLVLAMQKLDLNSKFRGMGGSYSADAGVDLVVDYSEVGVMGFLEVVLGFRKVLKYLSLIKKDLLVYRPDALILVDYGGFNMKIAAFAKENGIPVHYYIPPKVWAWNQKRALKLKAFTDQIYSILPFEPEFFEKYDMNVHYVGNPLLDEIRKFKSHDFFFQKNELSYQPIIALLPGSRKQEINGMLDRLVSLVREFPNAQFVIAGVGSLPELAYDPARTAGIKVVIDQTYDLLSHATVAVVASGTATLETALFRVPQIVVYRTSSISYMIAKNLIRVPYISLVNLIAGKEVVKELIQDDFTVENLKGELNRIFSNVVYKGEMLQGYDLIQERIGDSSASDSTAELILDSLKK</sequence>
<comment type="function">
    <text evidence="1">Condensation of UDP-2,3-diacylglucosamine and 2,3-diacylglucosamine-1-phosphate to form lipid A disaccharide, a precursor of lipid A, a phosphorylated glycolipid that anchors the lipopolysaccharide to the outer membrane of the cell.</text>
</comment>
<dbReference type="STRING" id="279824.SAMN03080617_03841"/>
<dbReference type="Proteomes" id="UP000198756">
    <property type="component" value="Unassembled WGS sequence"/>
</dbReference>
<evidence type="ECO:0000256" key="5">
    <source>
        <dbReference type="ARBA" id="ARBA00022556"/>
    </source>
</evidence>